<dbReference type="PANTHER" id="PTHR35870">
    <property type="entry name" value="PROTEIN, PUTATIVE (AFU_ORTHOLOGUE AFUA_5G03330)-RELATED"/>
    <property type="match status" value="1"/>
</dbReference>
<name>F0XGJ5_GROCL</name>
<dbReference type="Proteomes" id="UP000007796">
    <property type="component" value="Unassembled WGS sequence"/>
</dbReference>
<dbReference type="GeneID" id="25975583"/>
<dbReference type="GO" id="GO:0016491">
    <property type="term" value="F:oxidoreductase activity"/>
    <property type="evidence" value="ECO:0007669"/>
    <property type="project" value="UniProtKB-KW"/>
</dbReference>
<dbReference type="EMBL" id="GL629769">
    <property type="protein sequence ID" value="EFX02650.1"/>
    <property type="molecule type" value="Genomic_DNA"/>
</dbReference>
<dbReference type="InParanoid" id="F0XGJ5"/>
<dbReference type="Pfam" id="PF14027">
    <property type="entry name" value="Questin_oxidase"/>
    <property type="match status" value="1"/>
</dbReference>
<accession>F0XGJ5</accession>
<dbReference type="OrthoDB" id="10004862at2759"/>
<keyword evidence="1" id="KW-0560">Oxidoreductase</keyword>
<sequence length="244" mass="27321">MDIYRELRANEAVRTAALLSDGPWKVRDGVLGRSMEDMIHLAAQIQVPATEEAVGRAIAEMISCAAATCGGVHPLPDKERKIDFFLLHNVTASLSLSVLNQQSWIKIEDKARLIEYKARLDLVWYAGSAAPEVDLEQHLVGYVPAPDAVNSRGTNWQTLYAAVNQHHDDGHVAKFVRACRNGEEATAPYEKLAETLDWLPVHGDLWLKLAQLCYDTTYQYADGQKKWVWGTGFAAMWENVRDTK</sequence>
<dbReference type="HOGENOM" id="CLU_992302_0_0_1"/>
<dbReference type="eggNOG" id="ENOG502S69W">
    <property type="taxonomic scope" value="Eukaryota"/>
</dbReference>
<proteinExistence type="predicted"/>
<evidence type="ECO:0000313" key="2">
    <source>
        <dbReference type="EMBL" id="EFX02650.1"/>
    </source>
</evidence>
<dbReference type="AlphaFoldDB" id="F0XGJ5"/>
<gene>
    <name evidence="2" type="ORF">CMQ_2579</name>
</gene>
<organism evidence="3">
    <name type="scientific">Grosmannia clavigera (strain kw1407 / UAMH 11150)</name>
    <name type="common">Blue stain fungus</name>
    <name type="synonym">Graphiocladiella clavigera</name>
    <dbReference type="NCBI Taxonomy" id="655863"/>
    <lineage>
        <taxon>Eukaryota</taxon>
        <taxon>Fungi</taxon>
        <taxon>Dikarya</taxon>
        <taxon>Ascomycota</taxon>
        <taxon>Pezizomycotina</taxon>
        <taxon>Sordariomycetes</taxon>
        <taxon>Sordariomycetidae</taxon>
        <taxon>Ophiostomatales</taxon>
        <taxon>Ophiostomataceae</taxon>
        <taxon>Leptographium</taxon>
    </lineage>
</organism>
<protein>
    <submittedName>
        <fullName evidence="2">Uncharacterized protein</fullName>
    </submittedName>
</protein>
<dbReference type="InterPro" id="IPR025337">
    <property type="entry name" value="Questin_oxidase-like"/>
</dbReference>
<dbReference type="STRING" id="655863.F0XGJ5"/>
<evidence type="ECO:0000256" key="1">
    <source>
        <dbReference type="ARBA" id="ARBA00023002"/>
    </source>
</evidence>
<evidence type="ECO:0000313" key="3">
    <source>
        <dbReference type="Proteomes" id="UP000007796"/>
    </source>
</evidence>
<dbReference type="RefSeq" id="XP_014172132.1">
    <property type="nucleotide sequence ID" value="XM_014316657.1"/>
</dbReference>
<keyword evidence="3" id="KW-1185">Reference proteome</keyword>
<dbReference type="PANTHER" id="PTHR35870:SF7">
    <property type="entry name" value="BAEYER-VILLIGER OXIDASE MDPL"/>
    <property type="match status" value="1"/>
</dbReference>
<reference evidence="2 3" key="1">
    <citation type="journal article" date="2011" name="Proc. Natl. Acad. Sci. U.S.A.">
        <title>Genome and transcriptome analyses of the mountain pine beetle-fungal symbiont Grosmannia clavigera, a lodgepole pine pathogen.</title>
        <authorList>
            <person name="DiGuistini S."/>
            <person name="Wang Y."/>
            <person name="Liao N.Y."/>
            <person name="Taylor G."/>
            <person name="Tanguay P."/>
            <person name="Feau N."/>
            <person name="Henrissat B."/>
            <person name="Chan S.K."/>
            <person name="Hesse-Orce U."/>
            <person name="Alamouti S.M."/>
            <person name="Tsui C.K.M."/>
            <person name="Docking R.T."/>
            <person name="Levasseur A."/>
            <person name="Haridas S."/>
            <person name="Robertson G."/>
            <person name="Birol I."/>
            <person name="Holt R.A."/>
            <person name="Marra M.A."/>
            <person name="Hamelin R.C."/>
            <person name="Hirst M."/>
            <person name="Jones S.J.M."/>
            <person name="Bohlmann J."/>
            <person name="Breuil C."/>
        </authorList>
    </citation>
    <scope>NUCLEOTIDE SEQUENCE [LARGE SCALE GENOMIC DNA]</scope>
    <source>
        <strain evidence="3">kw1407 / UAMH 11150</strain>
    </source>
</reference>